<keyword evidence="2" id="KW-0732">Signal</keyword>
<feature type="signal peptide" evidence="2">
    <location>
        <begin position="1"/>
        <end position="19"/>
    </location>
</feature>
<evidence type="ECO:0000313" key="4">
    <source>
        <dbReference type="Proteomes" id="UP000326354"/>
    </source>
</evidence>
<name>A0A5S9IQF5_UABAM</name>
<dbReference type="EMBL" id="AP019860">
    <property type="protein sequence ID" value="BBM86179.1"/>
    <property type="molecule type" value="Genomic_DNA"/>
</dbReference>
<dbReference type="Proteomes" id="UP000326354">
    <property type="component" value="Chromosome"/>
</dbReference>
<dbReference type="RefSeq" id="WP_151970249.1">
    <property type="nucleotide sequence ID" value="NZ_AP019860.1"/>
</dbReference>
<evidence type="ECO:0000256" key="2">
    <source>
        <dbReference type="SAM" id="SignalP"/>
    </source>
</evidence>
<sequence>MTKWILLFVTVTSFLTAQSFTHVNVHNPNSNSGLVTVSGTGAGWTHAAIKLHSGQSSRGTGIYGTYGSNSWYFGNPYRSHDRFIIGRVSGRDYREAADFNYALLTVFNNGTLRAKALEVVGPHLKLEYTSEGSKIHSAFGASSPRNMILDINGGTSSSGAMIFRTQSKERMYIDRGGLVGIGVRPAGGYILKVGGNANFMYGVKVGGTIEAGKLTLNGLSAGRTDEGTVVSSAFGGSSALDLIFDVTGGTSQHGAMIFRTQGADRININRGGNVGIGTKPTNDKLTVAGNVNASGSITAGGLLKGGKLELNGFNAGRTAEGTVVSSAFGGSSALDLIFDVTGGTSQHGAMIFKTQGQTRMYIDRGGLVGIGTKPTNNVALNVAGNVKISGNIDNAQISKLQTDVSNLQAGFSSVPTFVNVNSDTQNSSRGIHFNKNSVTTAKIYFYGSKYDPNFDYEGTDPLEEELEEDQKSYKKQEYVGVSIDGNDIIKAHRHKVTIAQPTDVTSSLTVTGTLTVDSNLTANKMIIAKSDIKTSKSVIAPIGRFDNLSINTFGSSNLGGYVDDSNNFILRLASKNKSNIYFSKIASGTGYNMKIAHDTDKLVVTGKDPEKATFAVEGKIEGASVTSKYVASPHRMHISAEEHLFLLTKKPEHAVKIGTEWGGSGDLDVYGKLSVGSRINVNGSLCSTSAFIKGQLQAQSVLVKAAVQWPDYVFDENYKLTSLEELEKQIKKQKHLPGIPSKEDVKKGVDVGNLSASLLKKIEELTLYTIEQEKKMKQMRKQMLEMQRKLNKISEK</sequence>
<gene>
    <name evidence="3" type="ORF">UABAM_04565</name>
</gene>
<proteinExistence type="predicted"/>
<evidence type="ECO:0008006" key="5">
    <source>
        <dbReference type="Google" id="ProtNLM"/>
    </source>
</evidence>
<evidence type="ECO:0000313" key="3">
    <source>
        <dbReference type="EMBL" id="BBM86179.1"/>
    </source>
</evidence>
<protein>
    <recommendedName>
        <fullName evidence="5">Peptidase S74 domain-containing protein</fullName>
    </recommendedName>
</protein>
<accession>A0A5S9IQF5</accession>
<evidence type="ECO:0000256" key="1">
    <source>
        <dbReference type="SAM" id="Coils"/>
    </source>
</evidence>
<feature type="chain" id="PRO_5024915241" description="Peptidase S74 domain-containing protein" evidence="2">
    <location>
        <begin position="20"/>
        <end position="796"/>
    </location>
</feature>
<feature type="coiled-coil region" evidence="1">
    <location>
        <begin position="769"/>
        <end position="796"/>
    </location>
</feature>
<keyword evidence="4" id="KW-1185">Reference proteome</keyword>
<reference evidence="3 4" key="1">
    <citation type="submission" date="2019-08" db="EMBL/GenBank/DDBJ databases">
        <title>Complete genome sequence of Candidatus Uab amorphum.</title>
        <authorList>
            <person name="Shiratori T."/>
            <person name="Suzuki S."/>
            <person name="Kakizawa Y."/>
            <person name="Ishida K."/>
        </authorList>
    </citation>
    <scope>NUCLEOTIDE SEQUENCE [LARGE SCALE GENOMIC DNA]</scope>
    <source>
        <strain evidence="3 4">SRT547</strain>
    </source>
</reference>
<organism evidence="3 4">
    <name type="scientific">Uabimicrobium amorphum</name>
    <dbReference type="NCBI Taxonomy" id="2596890"/>
    <lineage>
        <taxon>Bacteria</taxon>
        <taxon>Pseudomonadati</taxon>
        <taxon>Planctomycetota</taxon>
        <taxon>Candidatus Uabimicrobiia</taxon>
        <taxon>Candidatus Uabimicrobiales</taxon>
        <taxon>Candidatus Uabimicrobiaceae</taxon>
        <taxon>Candidatus Uabimicrobium</taxon>
    </lineage>
</organism>
<dbReference type="KEGG" id="uam:UABAM_04565"/>
<keyword evidence="1" id="KW-0175">Coiled coil</keyword>
<dbReference type="AlphaFoldDB" id="A0A5S9IQF5"/>